<dbReference type="InterPro" id="IPR036259">
    <property type="entry name" value="MFS_trans_sf"/>
</dbReference>
<feature type="domain" description="Nodulin-like" evidence="6">
    <location>
        <begin position="91"/>
        <end position="167"/>
    </location>
</feature>
<feature type="domain" description="NFD4 C-terminal" evidence="7">
    <location>
        <begin position="238"/>
        <end position="439"/>
    </location>
</feature>
<sequence>MERLKQLRLNTRWVSTVASIWIQCTSGSLYTFSIYSPALKTTQHYDQTTLDTVSVFKDIGANTGTLSGVLYTYSTSDHSSHHPRQQRLTRLLGPWVVLLVGAIQCFAGYFLMWASVVGLIPRPPVPVMCLFMLFAAHGMTFFNTADVVTSVRNFPTYSGTAVGIMKGSDSDRTSETSFCEEDELTDDPHEMHAEKMHVRQDPVGYHRLPSEPDVGTDTNDATTSLWGGDLDLLQAICTLEFWILSFAMACGMGSGLATVNNISQIGGSLGYSSFETSSLISLWSIWNFLGRFGAGYVSDYFLHVKEWARPLFMVITLAAMSIGHLIIASGLPGALYAGSILVGVCYGSQWSLMPTIASEIFGVLQMGTIFNTITIANPVGSYIFSVRVVGYIYDREASGEGNKCTGTHCFMLSFFIMGSATLCGSLAAFGLFLRTKRFYNEVILRRLLHSVRE</sequence>
<feature type="transmembrane region" description="Helical" evidence="5">
    <location>
        <begin position="279"/>
        <end position="298"/>
    </location>
</feature>
<feature type="transmembrane region" description="Helical" evidence="5">
    <location>
        <begin position="310"/>
        <end position="328"/>
    </location>
</feature>
<evidence type="ECO:0000313" key="8">
    <source>
        <dbReference type="EMBL" id="KDO76012.1"/>
    </source>
</evidence>
<keyword evidence="9" id="KW-1185">Reference proteome</keyword>
<feature type="transmembrane region" description="Helical" evidence="5">
    <location>
        <begin position="410"/>
        <end position="433"/>
    </location>
</feature>
<dbReference type="InterPro" id="IPR010658">
    <property type="entry name" value="Nodulin-like"/>
</dbReference>
<dbReference type="Proteomes" id="UP000027120">
    <property type="component" value="Unassembled WGS sequence"/>
</dbReference>
<gene>
    <name evidence="8" type="ORF">CISIN_1g008482mg</name>
</gene>
<dbReference type="PANTHER" id="PTHR21576:SF133">
    <property type="entry name" value="NODULIN-LIKE DOMAIN-CONTAINING PROTEIN"/>
    <property type="match status" value="1"/>
</dbReference>
<dbReference type="InterPro" id="IPR056555">
    <property type="entry name" value="NFD4_C"/>
</dbReference>
<protein>
    <recommendedName>
        <fullName evidence="10">Nodulin-like domain-containing protein</fullName>
    </recommendedName>
</protein>
<dbReference type="EMBL" id="KK784881">
    <property type="protein sequence ID" value="KDO76012.1"/>
    <property type="molecule type" value="Genomic_DNA"/>
</dbReference>
<proteinExistence type="predicted"/>
<dbReference type="Pfam" id="PF23262">
    <property type="entry name" value="NFD4_C"/>
    <property type="match status" value="1"/>
</dbReference>
<evidence type="ECO:0000259" key="6">
    <source>
        <dbReference type="Pfam" id="PF06813"/>
    </source>
</evidence>
<keyword evidence="2 5" id="KW-0812">Transmembrane</keyword>
<dbReference type="PANTHER" id="PTHR21576">
    <property type="entry name" value="UNCHARACTERIZED NODULIN-LIKE PROTEIN"/>
    <property type="match status" value="1"/>
</dbReference>
<dbReference type="AlphaFoldDB" id="A0A067GKN1"/>
<feature type="transmembrane region" description="Helical" evidence="5">
    <location>
        <begin position="241"/>
        <end position="259"/>
    </location>
</feature>
<dbReference type="Gene3D" id="1.20.1250.20">
    <property type="entry name" value="MFS general substrate transporter like domains"/>
    <property type="match status" value="1"/>
</dbReference>
<evidence type="ECO:0000256" key="5">
    <source>
        <dbReference type="SAM" id="Phobius"/>
    </source>
</evidence>
<dbReference type="Pfam" id="PF06813">
    <property type="entry name" value="Nodulin-like"/>
    <property type="match status" value="2"/>
</dbReference>
<evidence type="ECO:0000256" key="1">
    <source>
        <dbReference type="ARBA" id="ARBA00004141"/>
    </source>
</evidence>
<reference evidence="8 9" key="1">
    <citation type="submission" date="2014-04" db="EMBL/GenBank/DDBJ databases">
        <authorList>
            <consortium name="International Citrus Genome Consortium"/>
            <person name="Gmitter F."/>
            <person name="Chen C."/>
            <person name="Farmerie W."/>
            <person name="Harkins T."/>
            <person name="Desany B."/>
            <person name="Mohiuddin M."/>
            <person name="Kodira C."/>
            <person name="Borodovsky M."/>
            <person name="Lomsadze A."/>
            <person name="Burns P."/>
            <person name="Jenkins J."/>
            <person name="Prochnik S."/>
            <person name="Shu S."/>
            <person name="Chapman J."/>
            <person name="Pitluck S."/>
            <person name="Schmutz J."/>
            <person name="Rokhsar D."/>
        </authorList>
    </citation>
    <scope>NUCLEOTIDE SEQUENCE</scope>
</reference>
<dbReference type="GO" id="GO:0016020">
    <property type="term" value="C:membrane"/>
    <property type="evidence" value="ECO:0007669"/>
    <property type="project" value="UniProtKB-SubCell"/>
</dbReference>
<feature type="transmembrane region" description="Helical" evidence="5">
    <location>
        <begin position="124"/>
        <end position="142"/>
    </location>
</feature>
<evidence type="ECO:0000256" key="4">
    <source>
        <dbReference type="ARBA" id="ARBA00023136"/>
    </source>
</evidence>
<evidence type="ECO:0000259" key="7">
    <source>
        <dbReference type="Pfam" id="PF23262"/>
    </source>
</evidence>
<evidence type="ECO:0000256" key="2">
    <source>
        <dbReference type="ARBA" id="ARBA00022692"/>
    </source>
</evidence>
<organism evidence="8 9">
    <name type="scientific">Citrus sinensis</name>
    <name type="common">Sweet orange</name>
    <name type="synonym">Citrus aurantium var. sinensis</name>
    <dbReference type="NCBI Taxonomy" id="2711"/>
    <lineage>
        <taxon>Eukaryota</taxon>
        <taxon>Viridiplantae</taxon>
        <taxon>Streptophyta</taxon>
        <taxon>Embryophyta</taxon>
        <taxon>Tracheophyta</taxon>
        <taxon>Spermatophyta</taxon>
        <taxon>Magnoliopsida</taxon>
        <taxon>eudicotyledons</taxon>
        <taxon>Gunneridae</taxon>
        <taxon>Pentapetalae</taxon>
        <taxon>rosids</taxon>
        <taxon>malvids</taxon>
        <taxon>Sapindales</taxon>
        <taxon>Rutaceae</taxon>
        <taxon>Aurantioideae</taxon>
        <taxon>Citrus</taxon>
    </lineage>
</organism>
<evidence type="ECO:0000313" key="9">
    <source>
        <dbReference type="Proteomes" id="UP000027120"/>
    </source>
</evidence>
<accession>A0A067GKN1</accession>
<feature type="domain" description="Nodulin-like" evidence="6">
    <location>
        <begin position="12"/>
        <end position="74"/>
    </location>
</feature>
<dbReference type="SUPFAM" id="SSF103473">
    <property type="entry name" value="MFS general substrate transporter"/>
    <property type="match status" value="2"/>
</dbReference>
<keyword evidence="4 5" id="KW-0472">Membrane</keyword>
<dbReference type="CDD" id="cd17354">
    <property type="entry name" value="MFS_Mch1p_like"/>
    <property type="match status" value="1"/>
</dbReference>
<feature type="transmembrane region" description="Helical" evidence="5">
    <location>
        <begin position="334"/>
        <end position="357"/>
    </location>
</feature>
<feature type="transmembrane region" description="Helical" evidence="5">
    <location>
        <begin position="369"/>
        <end position="390"/>
    </location>
</feature>
<feature type="transmembrane region" description="Helical" evidence="5">
    <location>
        <begin position="91"/>
        <end position="112"/>
    </location>
</feature>
<comment type="subcellular location">
    <subcellularLocation>
        <location evidence="1">Membrane</location>
        <topology evidence="1">Multi-pass membrane protein</topology>
    </subcellularLocation>
</comment>
<evidence type="ECO:0008006" key="10">
    <source>
        <dbReference type="Google" id="ProtNLM"/>
    </source>
</evidence>
<name>A0A067GKN1_CITSI</name>
<keyword evidence="3 5" id="KW-1133">Transmembrane helix</keyword>
<evidence type="ECO:0000256" key="3">
    <source>
        <dbReference type="ARBA" id="ARBA00022989"/>
    </source>
</evidence>